<name>A0A401KJ90_ASPAW</name>
<protein>
    <submittedName>
        <fullName evidence="5">Uncharacterized protein YMR315W</fullName>
    </submittedName>
</protein>
<dbReference type="GO" id="GO:0003677">
    <property type="term" value="F:DNA binding"/>
    <property type="evidence" value="ECO:0007669"/>
    <property type="project" value="InterPro"/>
</dbReference>
<reference evidence="5 6" key="1">
    <citation type="submission" date="2016-09" db="EMBL/GenBank/DDBJ databases">
        <title>Aspergillus awamori IFM 58123T.</title>
        <authorList>
            <person name="Kusuya Y."/>
            <person name="Shimizu M."/>
            <person name="Takahashi H."/>
            <person name="Yaguchi T."/>
        </authorList>
    </citation>
    <scope>NUCLEOTIDE SEQUENCE [LARGE SCALE GENOMIC DNA]</scope>
    <source>
        <strain evidence="5 6">IFM 58123</strain>
    </source>
</reference>
<keyword evidence="2" id="KW-0539">Nucleus</keyword>
<dbReference type="InterPro" id="IPR055170">
    <property type="entry name" value="GFO_IDH_MocA-like_dom"/>
</dbReference>
<dbReference type="Proteomes" id="UP000286921">
    <property type="component" value="Unassembled WGS sequence"/>
</dbReference>
<evidence type="ECO:0000256" key="1">
    <source>
        <dbReference type="ARBA" id="ARBA00010928"/>
    </source>
</evidence>
<gene>
    <name evidence="5" type="ORF">AAWM_02323</name>
</gene>
<dbReference type="InterPro" id="IPR036291">
    <property type="entry name" value="NAD(P)-bd_dom_sf"/>
</dbReference>
<evidence type="ECO:0000256" key="2">
    <source>
        <dbReference type="ARBA" id="ARBA00023242"/>
    </source>
</evidence>
<dbReference type="SMART" id="SM00906">
    <property type="entry name" value="Fungal_trans"/>
    <property type="match status" value="1"/>
</dbReference>
<dbReference type="Pfam" id="PF01408">
    <property type="entry name" value="GFO_IDH_MocA"/>
    <property type="match status" value="1"/>
</dbReference>
<dbReference type="PANTHER" id="PTHR42840:SF5">
    <property type="entry name" value="NAD(P)-BINDING ROSSMANN-FOLD SUPERFAMILY PROTEIN"/>
    <property type="match status" value="1"/>
</dbReference>
<dbReference type="GO" id="GO:0016491">
    <property type="term" value="F:oxidoreductase activity"/>
    <property type="evidence" value="ECO:0007669"/>
    <property type="project" value="TreeGrafter"/>
</dbReference>
<dbReference type="Gene3D" id="3.40.50.720">
    <property type="entry name" value="NAD(P)-binding Rossmann-like Domain"/>
    <property type="match status" value="1"/>
</dbReference>
<dbReference type="GO" id="GO:0000166">
    <property type="term" value="F:nucleotide binding"/>
    <property type="evidence" value="ECO:0007669"/>
    <property type="project" value="InterPro"/>
</dbReference>
<sequence>MSITVALLGAGVFATKEHLPALSSCPSFNLKAIYSRSQKSAEILAAAAGEDTEAYFDSPSVPSKSLDDLLQRKDITAVVIAVAINVAPDLIRKALSAGKHILSEKPIAPGVQTACELMRYHQQHARGVLWGVAENFRFWQSIQKAADMLRNMGGSLVTFSVTVYSFTDHKNPFYHSQWRQKPTFQGGYMLDSGVHFVAVLRMLLAAIGRKITAVTAHTTSLQEDLPPVDTIHAILRTDNGRSGTYISSVGIEAKRVMEFEIVTDRGSITYRPFQMEILSKQGGGGKWVETSEPAPLIWGVKEEVAAFAEGISTGNLDQRLSCSEALEDLRVLEAMLSSGDAQGMPHRRKDLNGTEQQPVGCPDDPPEADTSRVTALASPETTATSHSPSFVAPGYPPACSQRSGSPDVVSRGSTEWSNWDTRHLPIIPSRGGSNSVQIATQWLDLALSRLHIPRSNHVRAVLRPCLSNTGTVCAYPIASGEPALPPVHELHRMTELFLSVYQPIYPFLDPREVSVMKENAPGRPQDCTSTLADCKVARRMLLCLITILGTMASPIEAQQHLSIYLGFCHTLVGHVILQPSLESVQALLLFSITLRVRDQLSPAWDVLMIAISMAQTLGLGDPDALRHSIPEREADSSMASRRTWWMLYVFEKFLAFDSGRRSTLGNQSLSSLERDAPAKELECGQATKPQGYECYLTSLANVLHEMQDRSWHTWKREYLDARSDLDSRESKIRATGAIESLLWKWRSSLPPEYQAECCKSADVQLTPQWAFLFFYYHQAIFVLYRNALLLDWSEVKREVDRFGSKEPWHLRIRNGPQICLEAAKDMTNLQVAVTESAAPSFLAVATSPLPAAYVLLIYIRCQPASILSRAHFEIMKAAMTISRQRYSSKCTDSQLGKCLDVLENYASRYLSGMADQFSEESSSEPTVDDLTTMSLSNAELLSMSLESSSLSWGSLESLSWDWNEFVSQT</sequence>
<dbReference type="GO" id="GO:0005737">
    <property type="term" value="C:cytoplasm"/>
    <property type="evidence" value="ECO:0007669"/>
    <property type="project" value="TreeGrafter"/>
</dbReference>
<comment type="similarity">
    <text evidence="1">Belongs to the Gfo/Idh/MocA family.</text>
</comment>
<feature type="domain" description="Xylanolytic transcriptional activator regulatory" evidence="4">
    <location>
        <begin position="603"/>
        <end position="681"/>
    </location>
</feature>
<accession>A0A401KJ90</accession>
<dbReference type="EMBL" id="BDHI01000002">
    <property type="protein sequence ID" value="GCB19438.1"/>
    <property type="molecule type" value="Genomic_DNA"/>
</dbReference>
<dbReference type="Pfam" id="PF04082">
    <property type="entry name" value="Fungal_trans"/>
    <property type="match status" value="1"/>
</dbReference>
<proteinExistence type="inferred from homology"/>
<comment type="caution">
    <text evidence="5">The sequence shown here is derived from an EMBL/GenBank/DDBJ whole genome shotgun (WGS) entry which is preliminary data.</text>
</comment>
<evidence type="ECO:0000256" key="3">
    <source>
        <dbReference type="SAM" id="MobiDB-lite"/>
    </source>
</evidence>
<evidence type="ECO:0000313" key="6">
    <source>
        <dbReference type="Proteomes" id="UP000286921"/>
    </source>
</evidence>
<dbReference type="STRING" id="105351.A0A401KJ90"/>
<feature type="region of interest" description="Disordered" evidence="3">
    <location>
        <begin position="338"/>
        <end position="414"/>
    </location>
</feature>
<keyword evidence="6" id="KW-1185">Reference proteome</keyword>
<dbReference type="SUPFAM" id="SSF51735">
    <property type="entry name" value="NAD(P)-binding Rossmann-fold domains"/>
    <property type="match status" value="1"/>
</dbReference>
<evidence type="ECO:0000313" key="5">
    <source>
        <dbReference type="EMBL" id="GCB19438.1"/>
    </source>
</evidence>
<dbReference type="PANTHER" id="PTHR42840">
    <property type="entry name" value="NAD(P)-BINDING ROSSMANN-FOLD SUPERFAMILY PROTEIN-RELATED"/>
    <property type="match status" value="1"/>
</dbReference>
<dbReference type="SUPFAM" id="SSF55347">
    <property type="entry name" value="Glyceraldehyde-3-phosphate dehydrogenase-like, C-terminal domain"/>
    <property type="match status" value="1"/>
</dbReference>
<dbReference type="AlphaFoldDB" id="A0A401KJ90"/>
<dbReference type="GO" id="GO:0006351">
    <property type="term" value="P:DNA-templated transcription"/>
    <property type="evidence" value="ECO:0007669"/>
    <property type="project" value="InterPro"/>
</dbReference>
<dbReference type="Pfam" id="PF22725">
    <property type="entry name" value="GFO_IDH_MocA_C3"/>
    <property type="match status" value="1"/>
</dbReference>
<dbReference type="GO" id="GO:0008270">
    <property type="term" value="F:zinc ion binding"/>
    <property type="evidence" value="ECO:0007669"/>
    <property type="project" value="InterPro"/>
</dbReference>
<dbReference type="InterPro" id="IPR007219">
    <property type="entry name" value="XnlR_reg_dom"/>
</dbReference>
<organism evidence="5 6">
    <name type="scientific">Aspergillus awamori</name>
    <name type="common">Black koji mold</name>
    <dbReference type="NCBI Taxonomy" id="105351"/>
    <lineage>
        <taxon>Eukaryota</taxon>
        <taxon>Fungi</taxon>
        <taxon>Dikarya</taxon>
        <taxon>Ascomycota</taxon>
        <taxon>Pezizomycotina</taxon>
        <taxon>Eurotiomycetes</taxon>
        <taxon>Eurotiomycetidae</taxon>
        <taxon>Eurotiales</taxon>
        <taxon>Aspergillaceae</taxon>
        <taxon>Aspergillus</taxon>
    </lineage>
</organism>
<dbReference type="Gene3D" id="3.30.360.10">
    <property type="entry name" value="Dihydrodipicolinate Reductase, domain 2"/>
    <property type="match status" value="1"/>
</dbReference>
<dbReference type="CDD" id="cd12148">
    <property type="entry name" value="fungal_TF_MHR"/>
    <property type="match status" value="1"/>
</dbReference>
<dbReference type="InterPro" id="IPR000683">
    <property type="entry name" value="Gfo/Idh/MocA-like_OxRdtase_N"/>
</dbReference>
<dbReference type="GO" id="GO:0006740">
    <property type="term" value="P:NADPH regeneration"/>
    <property type="evidence" value="ECO:0007669"/>
    <property type="project" value="TreeGrafter"/>
</dbReference>
<evidence type="ECO:0000259" key="4">
    <source>
        <dbReference type="SMART" id="SM00906"/>
    </source>
</evidence>
<feature type="compositionally biased region" description="Polar residues" evidence="3">
    <location>
        <begin position="379"/>
        <end position="388"/>
    </location>
</feature>